<accession>A0A4R2NMI0</accession>
<sequence>MPRTAKPRHVGAKEALKILEDSYAYYAPAHVFVPGQREPEEYYEYCAAS</sequence>
<protein>
    <submittedName>
        <fullName evidence="1">Uncharacterized protein</fullName>
    </submittedName>
</protein>
<dbReference type="RefSeq" id="WP_165918976.1">
    <property type="nucleotide sequence ID" value="NZ_NRRP01000036.1"/>
</dbReference>
<dbReference type="EMBL" id="SLXL01000005">
    <property type="protein sequence ID" value="TCP22771.1"/>
    <property type="molecule type" value="Genomic_DNA"/>
</dbReference>
<gene>
    <name evidence="1" type="ORF">EV656_10570</name>
</gene>
<evidence type="ECO:0000313" key="2">
    <source>
        <dbReference type="Proteomes" id="UP000295733"/>
    </source>
</evidence>
<name>A0A4R2NMI0_RHOAD</name>
<proteinExistence type="predicted"/>
<organism evidence="1 2">
    <name type="scientific">Rhodovulum adriaticum</name>
    <name type="common">Rhodopseudomonas adriatica</name>
    <dbReference type="NCBI Taxonomy" id="35804"/>
    <lineage>
        <taxon>Bacteria</taxon>
        <taxon>Pseudomonadati</taxon>
        <taxon>Pseudomonadota</taxon>
        <taxon>Alphaproteobacteria</taxon>
        <taxon>Rhodobacterales</taxon>
        <taxon>Paracoccaceae</taxon>
        <taxon>Rhodovulum</taxon>
    </lineage>
</organism>
<evidence type="ECO:0000313" key="1">
    <source>
        <dbReference type="EMBL" id="TCP22771.1"/>
    </source>
</evidence>
<dbReference type="Proteomes" id="UP000295733">
    <property type="component" value="Unassembled WGS sequence"/>
</dbReference>
<dbReference type="AlphaFoldDB" id="A0A4R2NMI0"/>
<keyword evidence="2" id="KW-1185">Reference proteome</keyword>
<comment type="caution">
    <text evidence="1">The sequence shown here is derived from an EMBL/GenBank/DDBJ whole genome shotgun (WGS) entry which is preliminary data.</text>
</comment>
<reference evidence="1 2" key="1">
    <citation type="submission" date="2019-03" db="EMBL/GenBank/DDBJ databases">
        <title>Genomic Encyclopedia of Type Strains, Phase IV (KMG-IV): sequencing the most valuable type-strain genomes for metagenomic binning, comparative biology and taxonomic classification.</title>
        <authorList>
            <person name="Goeker M."/>
        </authorList>
    </citation>
    <scope>NUCLEOTIDE SEQUENCE [LARGE SCALE GENOMIC DNA]</scope>
    <source>
        <strain evidence="1 2">DSM 2781</strain>
    </source>
</reference>